<feature type="transmembrane region" description="Helical" evidence="1">
    <location>
        <begin position="167"/>
        <end position="186"/>
    </location>
</feature>
<gene>
    <name evidence="2" type="ORF">Fcan01_16849</name>
</gene>
<comment type="caution">
    <text evidence="2">The sequence shown here is derived from an EMBL/GenBank/DDBJ whole genome shotgun (WGS) entry which is preliminary data.</text>
</comment>
<name>A0A226DQL8_FOLCA</name>
<proteinExistence type="predicted"/>
<sequence length="348" mass="40051">MIQCPKRIRAFRLQSVLSVLYCSVLLPHIILGPLTLWKQCQGLVFLICFFALTLCRWNYDLDPLISHVINSYMDFEENILEGQPAQRISMASDSLKILIRMIEFSLKVVPVFILALILYDPCTPPFILSMCKECSGFSFWGSLGIQHFVILFEVWMTTHMFYSGTTIFLYACAVGILSLFNFLEVIKRKFQTSRTMVEYRRCIAFYRQIQILERILNKLLNFLIIPAVISFTPMAEIVTMYVSFTLYKEIPMPGFVLFPLLMVDVTVINVLTFMLAGWVNSTSKQVLGEYARDPQPFGRRHELTRTIKSCSHLSIKFGSNFVDEGTSLVIQNFCLNQASSLILIRKND</sequence>
<feature type="transmembrane region" description="Helical" evidence="1">
    <location>
        <begin position="16"/>
        <end position="36"/>
    </location>
</feature>
<feature type="transmembrane region" description="Helical" evidence="1">
    <location>
        <begin position="219"/>
        <end position="244"/>
    </location>
</feature>
<feature type="transmembrane region" description="Helical" evidence="1">
    <location>
        <begin position="256"/>
        <end position="279"/>
    </location>
</feature>
<keyword evidence="1" id="KW-1133">Transmembrane helix</keyword>
<dbReference type="Proteomes" id="UP000198287">
    <property type="component" value="Unassembled WGS sequence"/>
</dbReference>
<keyword evidence="1" id="KW-0472">Membrane</keyword>
<organism evidence="2 3">
    <name type="scientific">Folsomia candida</name>
    <name type="common">Springtail</name>
    <dbReference type="NCBI Taxonomy" id="158441"/>
    <lineage>
        <taxon>Eukaryota</taxon>
        <taxon>Metazoa</taxon>
        <taxon>Ecdysozoa</taxon>
        <taxon>Arthropoda</taxon>
        <taxon>Hexapoda</taxon>
        <taxon>Collembola</taxon>
        <taxon>Entomobryomorpha</taxon>
        <taxon>Isotomoidea</taxon>
        <taxon>Isotomidae</taxon>
        <taxon>Proisotominae</taxon>
        <taxon>Folsomia</taxon>
    </lineage>
</organism>
<protein>
    <submittedName>
        <fullName evidence="2">Uncharacterized protein</fullName>
    </submittedName>
</protein>
<feature type="transmembrane region" description="Helical" evidence="1">
    <location>
        <begin position="97"/>
        <end position="119"/>
    </location>
</feature>
<evidence type="ECO:0000313" key="2">
    <source>
        <dbReference type="EMBL" id="OXA47812.1"/>
    </source>
</evidence>
<evidence type="ECO:0000313" key="3">
    <source>
        <dbReference type="Proteomes" id="UP000198287"/>
    </source>
</evidence>
<reference evidence="2 3" key="1">
    <citation type="submission" date="2015-12" db="EMBL/GenBank/DDBJ databases">
        <title>The genome of Folsomia candida.</title>
        <authorList>
            <person name="Faddeeva A."/>
            <person name="Derks M.F."/>
            <person name="Anvar Y."/>
            <person name="Smit S."/>
            <person name="Van Straalen N."/>
            <person name="Roelofs D."/>
        </authorList>
    </citation>
    <scope>NUCLEOTIDE SEQUENCE [LARGE SCALE GENOMIC DNA]</scope>
    <source>
        <strain evidence="2 3">VU population</strain>
        <tissue evidence="2">Whole body</tissue>
    </source>
</reference>
<accession>A0A226DQL8</accession>
<dbReference type="AlphaFoldDB" id="A0A226DQL8"/>
<evidence type="ECO:0000256" key="1">
    <source>
        <dbReference type="SAM" id="Phobius"/>
    </source>
</evidence>
<keyword evidence="3" id="KW-1185">Reference proteome</keyword>
<feature type="transmembrane region" description="Helical" evidence="1">
    <location>
        <begin position="42"/>
        <end position="59"/>
    </location>
</feature>
<dbReference type="OrthoDB" id="8297494at2759"/>
<keyword evidence="1" id="KW-0812">Transmembrane</keyword>
<dbReference type="EMBL" id="LNIX01000012">
    <property type="protein sequence ID" value="OXA47812.1"/>
    <property type="molecule type" value="Genomic_DNA"/>
</dbReference>